<dbReference type="AlphaFoldDB" id="A0A0B0EEZ2"/>
<name>A0A0B0EEZ2_9BACT</name>
<dbReference type="eggNOG" id="ENOG5032HQG">
    <property type="taxonomic scope" value="Bacteria"/>
</dbReference>
<protein>
    <submittedName>
        <fullName evidence="1">Uncharacterized protein</fullName>
    </submittedName>
</protein>
<proteinExistence type="predicted"/>
<dbReference type="Proteomes" id="UP000030652">
    <property type="component" value="Unassembled WGS sequence"/>
</dbReference>
<evidence type="ECO:0000313" key="1">
    <source>
        <dbReference type="EMBL" id="KHE91682.1"/>
    </source>
</evidence>
<dbReference type="InterPro" id="IPR046596">
    <property type="entry name" value="DUF6655"/>
</dbReference>
<dbReference type="Pfam" id="PF20360">
    <property type="entry name" value="DUF6655"/>
    <property type="match status" value="1"/>
</dbReference>
<accession>A0A0B0EEZ2</accession>
<dbReference type="EMBL" id="JRYO01000184">
    <property type="protein sequence ID" value="KHE91682.1"/>
    <property type="molecule type" value="Genomic_DNA"/>
</dbReference>
<evidence type="ECO:0000313" key="2">
    <source>
        <dbReference type="Proteomes" id="UP000030652"/>
    </source>
</evidence>
<reference evidence="1 2" key="1">
    <citation type="submission" date="2014-10" db="EMBL/GenBank/DDBJ databases">
        <title>Draft genome of anammox bacterium scalindua brodae, obtained using differential coverage binning of sequence data from two enrichment reactors.</title>
        <authorList>
            <person name="Speth D.R."/>
            <person name="Russ L."/>
            <person name="Kartal B."/>
            <person name="Op den Camp H.J."/>
            <person name="Dutilh B.E."/>
            <person name="Jetten M.S."/>
        </authorList>
    </citation>
    <scope>NUCLEOTIDE SEQUENCE [LARGE SCALE GENOMIC DNA]</scope>
    <source>
        <strain evidence="1">RU1</strain>
    </source>
</reference>
<gene>
    <name evidence="1" type="ORF">SCABRO_02571</name>
</gene>
<organism evidence="1 2">
    <name type="scientific">Candidatus Scalindua brodae</name>
    <dbReference type="NCBI Taxonomy" id="237368"/>
    <lineage>
        <taxon>Bacteria</taxon>
        <taxon>Pseudomonadati</taxon>
        <taxon>Planctomycetota</taxon>
        <taxon>Candidatus Brocadiia</taxon>
        <taxon>Candidatus Brocadiales</taxon>
        <taxon>Candidatus Scalinduaceae</taxon>
        <taxon>Candidatus Scalindua</taxon>
    </lineage>
</organism>
<comment type="caution">
    <text evidence="1">The sequence shown here is derived from an EMBL/GenBank/DDBJ whole genome shotgun (WGS) entry which is preliminary data.</text>
</comment>
<sequence length="194" mass="20977">MTGVICIFFIAGCMGTPRITDPEKTATEQLLISTAADRALEELDLKKLAEKRIFIDASAFEGAEKGYVVGLVTIALGKQGALIVGEKKDSEAVVTVTPGVLSIDRSGFFLGLPTFPIPFAGGIGTPELALYKTIKQTGIAKFAIHAYEVPTGEQILSLGPFVGTTYYNYRKMFIIFSSSTTDIMEKKKKGWLKP</sequence>